<keyword evidence="1 6" id="KW-0963">Cytoplasm</keyword>
<dbReference type="Pfam" id="PF02629">
    <property type="entry name" value="CoA_binding"/>
    <property type="match status" value="1"/>
</dbReference>
<dbReference type="GO" id="GO:0003700">
    <property type="term" value="F:DNA-binding transcription factor activity"/>
    <property type="evidence" value="ECO:0007669"/>
    <property type="project" value="UniProtKB-UniRule"/>
</dbReference>
<dbReference type="InterPro" id="IPR036390">
    <property type="entry name" value="WH_DNA-bd_sf"/>
</dbReference>
<evidence type="ECO:0000256" key="1">
    <source>
        <dbReference type="ARBA" id="ARBA00022490"/>
    </source>
</evidence>
<reference evidence="9 10" key="1">
    <citation type="submission" date="2019-10" db="EMBL/GenBank/DDBJ databases">
        <title>Genomic analysis of Raineyella sp. CBA3103.</title>
        <authorList>
            <person name="Roh S.W."/>
        </authorList>
    </citation>
    <scope>NUCLEOTIDE SEQUENCE [LARGE SCALE GENOMIC DNA]</scope>
    <source>
        <strain evidence="9 10">CBA3103</strain>
    </source>
</reference>
<evidence type="ECO:0000256" key="7">
    <source>
        <dbReference type="SAM" id="MobiDB-lite"/>
    </source>
</evidence>
<dbReference type="InterPro" id="IPR036291">
    <property type="entry name" value="NAD(P)-bd_dom_sf"/>
</dbReference>
<dbReference type="GO" id="GO:0003677">
    <property type="term" value="F:DNA binding"/>
    <property type="evidence" value="ECO:0007669"/>
    <property type="project" value="UniProtKB-UniRule"/>
</dbReference>
<dbReference type="InterPro" id="IPR036388">
    <property type="entry name" value="WH-like_DNA-bd_sf"/>
</dbReference>
<dbReference type="SUPFAM" id="SSF46785">
    <property type="entry name" value="Winged helix' DNA-binding domain"/>
    <property type="match status" value="1"/>
</dbReference>
<evidence type="ECO:0000313" key="9">
    <source>
        <dbReference type="EMBL" id="QGF23953.1"/>
    </source>
</evidence>
<evidence type="ECO:0000256" key="5">
    <source>
        <dbReference type="ARBA" id="ARBA00023163"/>
    </source>
</evidence>
<proteinExistence type="inferred from homology"/>
<evidence type="ECO:0000256" key="3">
    <source>
        <dbReference type="ARBA" id="ARBA00023015"/>
    </source>
</evidence>
<dbReference type="GO" id="GO:0051775">
    <property type="term" value="P:response to redox state"/>
    <property type="evidence" value="ECO:0007669"/>
    <property type="project" value="InterPro"/>
</dbReference>
<dbReference type="Pfam" id="PF06971">
    <property type="entry name" value="Put_DNA-bind_N"/>
    <property type="match status" value="1"/>
</dbReference>
<dbReference type="EMBL" id="CP045725">
    <property type="protein sequence ID" value="QGF23953.1"/>
    <property type="molecule type" value="Genomic_DNA"/>
</dbReference>
<comment type="similarity">
    <text evidence="6">Belongs to the transcriptional regulatory Rex family.</text>
</comment>
<keyword evidence="5 6" id="KW-0804">Transcription</keyword>
<dbReference type="NCBIfam" id="NF003994">
    <property type="entry name" value="PRK05472.2-3"/>
    <property type="match status" value="1"/>
</dbReference>
<comment type="caution">
    <text evidence="6">Lacks conserved residue(s) required for the propagation of feature annotation.</text>
</comment>
<keyword evidence="3 6" id="KW-0805">Transcription regulation</keyword>
<dbReference type="Gene3D" id="3.40.50.720">
    <property type="entry name" value="NAD(P)-binding Rossmann-like Domain"/>
    <property type="match status" value="1"/>
</dbReference>
<feature type="compositionally biased region" description="Polar residues" evidence="7">
    <location>
        <begin position="289"/>
        <end position="300"/>
    </location>
</feature>
<dbReference type="PANTHER" id="PTHR35786">
    <property type="entry name" value="REDOX-SENSING TRANSCRIPTIONAL REPRESSOR REX"/>
    <property type="match status" value="1"/>
</dbReference>
<comment type="subunit">
    <text evidence="6">Homodimer.</text>
</comment>
<protein>
    <recommendedName>
        <fullName evidence="6">Redox-sensing transcriptional repressor Rex</fullName>
    </recommendedName>
</protein>
<feature type="domain" description="CoA-binding" evidence="8">
    <location>
        <begin position="143"/>
        <end position="250"/>
    </location>
</feature>
<dbReference type="Proteomes" id="UP000386847">
    <property type="component" value="Chromosome"/>
</dbReference>
<dbReference type="InterPro" id="IPR022876">
    <property type="entry name" value="Tscrpt_rep_Rex"/>
</dbReference>
<comment type="function">
    <text evidence="6">Modulates transcription in response to changes in cellular NADH/NAD(+) redox state.</text>
</comment>
<evidence type="ECO:0000259" key="8">
    <source>
        <dbReference type="SMART" id="SM00881"/>
    </source>
</evidence>
<keyword evidence="6" id="KW-0520">NAD</keyword>
<dbReference type="SMART" id="SM00881">
    <property type="entry name" value="CoA_binding"/>
    <property type="match status" value="1"/>
</dbReference>
<dbReference type="GO" id="GO:0045892">
    <property type="term" value="P:negative regulation of DNA-templated transcription"/>
    <property type="evidence" value="ECO:0007669"/>
    <property type="project" value="InterPro"/>
</dbReference>
<gene>
    <name evidence="6" type="primary">rex</name>
    <name evidence="9" type="ORF">Rai3103_09995</name>
</gene>
<feature type="region of interest" description="Disordered" evidence="7">
    <location>
        <begin position="276"/>
        <end position="300"/>
    </location>
</feature>
<comment type="subcellular location">
    <subcellularLocation>
        <location evidence="6">Cytoplasm</location>
    </subcellularLocation>
</comment>
<dbReference type="NCBIfam" id="NF003995">
    <property type="entry name" value="PRK05472.2-4"/>
    <property type="match status" value="1"/>
</dbReference>
<keyword evidence="10" id="KW-1185">Reference proteome</keyword>
<dbReference type="GO" id="GO:0005737">
    <property type="term" value="C:cytoplasm"/>
    <property type="evidence" value="ECO:0007669"/>
    <property type="project" value="UniProtKB-SubCell"/>
</dbReference>
<feature type="region of interest" description="Disordered" evidence="7">
    <location>
        <begin position="23"/>
        <end position="67"/>
    </location>
</feature>
<dbReference type="AlphaFoldDB" id="A0A5Q2FFR3"/>
<evidence type="ECO:0000256" key="2">
    <source>
        <dbReference type="ARBA" id="ARBA00022491"/>
    </source>
</evidence>
<name>A0A5Q2FFR3_9ACTN</name>
<organism evidence="9 10">
    <name type="scientific">Raineyella fluvialis</name>
    <dbReference type="NCBI Taxonomy" id="2662261"/>
    <lineage>
        <taxon>Bacteria</taxon>
        <taxon>Bacillati</taxon>
        <taxon>Actinomycetota</taxon>
        <taxon>Actinomycetes</taxon>
        <taxon>Propionibacteriales</taxon>
        <taxon>Propionibacteriaceae</taxon>
        <taxon>Raineyella</taxon>
    </lineage>
</organism>
<dbReference type="NCBIfam" id="NF003992">
    <property type="entry name" value="PRK05472.2-1"/>
    <property type="match status" value="1"/>
</dbReference>
<evidence type="ECO:0000313" key="10">
    <source>
        <dbReference type="Proteomes" id="UP000386847"/>
    </source>
</evidence>
<dbReference type="PANTHER" id="PTHR35786:SF1">
    <property type="entry name" value="REDOX-SENSING TRANSCRIPTIONAL REPRESSOR REX 1"/>
    <property type="match status" value="1"/>
</dbReference>
<dbReference type="KEGG" id="rain:Rai3103_09995"/>
<dbReference type="InterPro" id="IPR009718">
    <property type="entry name" value="Rex_DNA-bd_C_dom"/>
</dbReference>
<sequence>MAGRRCGIGCRSVAASAGCPVTPGPDAAAARSGGLERPVGASTVGSQVKSHDGRRAVSEGAAPPASGGIPDATIARLPRYLQVLRDVRGQVTISSQQLAEAVGVNPAQLRKDLSYFGSVGTRGVGYDVGRLIALISDHLVGPGTRPFMIVGMGKLGTAMAGFTGYPERGFRLAALVDVAPALVGTKLRVATTIGPTSLAVRHLDDLPAIVAETGASLALLCVPPRAAQETVERLATAGVTSILNFVSEGVHAPEGVRLRDVDLARELQILAYYQQHPDTAAPQGDPTDAQGTSTQKKVSV</sequence>
<keyword evidence="4 6" id="KW-0238">DNA-binding</keyword>
<dbReference type="Gene3D" id="1.10.10.10">
    <property type="entry name" value="Winged helix-like DNA-binding domain superfamily/Winged helix DNA-binding domain"/>
    <property type="match status" value="1"/>
</dbReference>
<dbReference type="SUPFAM" id="SSF51735">
    <property type="entry name" value="NAD(P)-binding Rossmann-fold domains"/>
    <property type="match status" value="1"/>
</dbReference>
<dbReference type="InterPro" id="IPR003781">
    <property type="entry name" value="CoA-bd"/>
</dbReference>
<keyword evidence="2 6" id="KW-0678">Repressor</keyword>
<evidence type="ECO:0000256" key="4">
    <source>
        <dbReference type="ARBA" id="ARBA00023125"/>
    </source>
</evidence>
<accession>A0A5Q2FFR3</accession>
<evidence type="ECO:0000256" key="6">
    <source>
        <dbReference type="HAMAP-Rule" id="MF_01131"/>
    </source>
</evidence>
<dbReference type="HAMAP" id="MF_01131">
    <property type="entry name" value="Rex"/>
    <property type="match status" value="1"/>
</dbReference>
<feature type="binding site" evidence="6">
    <location>
        <begin position="151"/>
        <end position="156"/>
    </location>
    <ligand>
        <name>NAD(+)</name>
        <dbReference type="ChEBI" id="CHEBI:57540"/>
    </ligand>
</feature>